<name>A0A0L0FXT6_9EUKA</name>
<evidence type="ECO:0000313" key="2">
    <source>
        <dbReference type="EMBL" id="KNC81459.1"/>
    </source>
</evidence>
<proteinExistence type="predicted"/>
<keyword evidence="3" id="KW-1185">Reference proteome</keyword>
<organism evidence="2 3">
    <name type="scientific">Sphaeroforma arctica JP610</name>
    <dbReference type="NCBI Taxonomy" id="667725"/>
    <lineage>
        <taxon>Eukaryota</taxon>
        <taxon>Ichthyosporea</taxon>
        <taxon>Ichthyophonida</taxon>
        <taxon>Sphaeroforma</taxon>
    </lineage>
</organism>
<dbReference type="Proteomes" id="UP000054560">
    <property type="component" value="Unassembled WGS sequence"/>
</dbReference>
<dbReference type="RefSeq" id="XP_014155361.1">
    <property type="nucleotide sequence ID" value="XM_014299886.1"/>
</dbReference>
<evidence type="ECO:0000256" key="1">
    <source>
        <dbReference type="SAM" id="MobiDB-lite"/>
    </source>
</evidence>
<dbReference type="GeneID" id="25906718"/>
<protein>
    <submittedName>
        <fullName evidence="2">Uncharacterized protein</fullName>
    </submittedName>
</protein>
<feature type="region of interest" description="Disordered" evidence="1">
    <location>
        <begin position="103"/>
        <end position="185"/>
    </location>
</feature>
<evidence type="ECO:0000313" key="3">
    <source>
        <dbReference type="Proteomes" id="UP000054560"/>
    </source>
</evidence>
<sequence>MMAMSYDDELATYLIALDPDESYPSTIVHGAHAALSTEIVHWIGQCRKLQPLIKSDVAGNPCNLVRDHNGRKPYDRRIERSGLRYDMRGYIYMFKNTDKNIRSDSNCGYRTRDERYNRKNRYQYRYDNHDDHDRQDYRVDSYSRRDNDDGRYSRDTQRSQDSDRTYRSPGNRRQAHEGRQDKAMSAQISNDQLLANRQIAFSTINLTIDNKDVNDQSDRGSRGGFQSTTSIISSATCALMAGMSTK</sequence>
<accession>A0A0L0FXT6</accession>
<dbReference type="AlphaFoldDB" id="A0A0L0FXT6"/>
<dbReference type="OrthoDB" id="3069741at2759"/>
<reference evidence="2 3" key="1">
    <citation type="submission" date="2011-02" db="EMBL/GenBank/DDBJ databases">
        <title>The Genome Sequence of Sphaeroforma arctica JP610.</title>
        <authorList>
            <consortium name="The Broad Institute Genome Sequencing Platform"/>
            <person name="Russ C."/>
            <person name="Cuomo C."/>
            <person name="Young S.K."/>
            <person name="Zeng Q."/>
            <person name="Gargeya S."/>
            <person name="Alvarado L."/>
            <person name="Berlin A."/>
            <person name="Chapman S.B."/>
            <person name="Chen Z."/>
            <person name="Freedman E."/>
            <person name="Gellesch M."/>
            <person name="Goldberg J."/>
            <person name="Griggs A."/>
            <person name="Gujja S."/>
            <person name="Heilman E."/>
            <person name="Heiman D."/>
            <person name="Howarth C."/>
            <person name="Mehta T."/>
            <person name="Neiman D."/>
            <person name="Pearson M."/>
            <person name="Roberts A."/>
            <person name="Saif S."/>
            <person name="Shea T."/>
            <person name="Shenoy N."/>
            <person name="Sisk P."/>
            <person name="Stolte C."/>
            <person name="Sykes S."/>
            <person name="White J."/>
            <person name="Yandava C."/>
            <person name="Burger G."/>
            <person name="Gray M.W."/>
            <person name="Holland P.W.H."/>
            <person name="King N."/>
            <person name="Lang F.B.F."/>
            <person name="Roger A.J."/>
            <person name="Ruiz-Trillo I."/>
            <person name="Haas B."/>
            <person name="Nusbaum C."/>
            <person name="Birren B."/>
        </authorList>
    </citation>
    <scope>NUCLEOTIDE SEQUENCE [LARGE SCALE GENOMIC DNA]</scope>
    <source>
        <strain evidence="2 3">JP610</strain>
    </source>
</reference>
<dbReference type="EMBL" id="KQ242031">
    <property type="protein sequence ID" value="KNC81459.1"/>
    <property type="molecule type" value="Genomic_DNA"/>
</dbReference>
<feature type="compositionally biased region" description="Basic and acidic residues" evidence="1">
    <location>
        <begin position="124"/>
        <end position="166"/>
    </location>
</feature>
<gene>
    <name evidence="2" type="ORF">SARC_06214</name>
</gene>